<dbReference type="SMART" id="SM00248">
    <property type="entry name" value="ANK"/>
    <property type="match status" value="2"/>
</dbReference>
<dbReference type="PANTHER" id="PTHR24128">
    <property type="entry name" value="HOMEOBOX PROTEIN WARIAI"/>
    <property type="match status" value="1"/>
</dbReference>
<organism evidence="1 2">
    <name type="scientific">Tetracentron sinense</name>
    <name type="common">Spur-leaf</name>
    <dbReference type="NCBI Taxonomy" id="13715"/>
    <lineage>
        <taxon>Eukaryota</taxon>
        <taxon>Viridiplantae</taxon>
        <taxon>Streptophyta</taxon>
        <taxon>Embryophyta</taxon>
        <taxon>Tracheophyta</taxon>
        <taxon>Spermatophyta</taxon>
        <taxon>Magnoliopsida</taxon>
        <taxon>Trochodendrales</taxon>
        <taxon>Trochodendraceae</taxon>
        <taxon>Tetracentron</taxon>
    </lineage>
</organism>
<dbReference type="Gene3D" id="1.25.40.20">
    <property type="entry name" value="Ankyrin repeat-containing domain"/>
    <property type="match status" value="1"/>
</dbReference>
<name>A0A834YN87_TETSI</name>
<dbReference type="InterPro" id="IPR002110">
    <property type="entry name" value="Ankyrin_rpt"/>
</dbReference>
<dbReference type="SUPFAM" id="SSF48403">
    <property type="entry name" value="Ankyrin repeat"/>
    <property type="match status" value="1"/>
</dbReference>
<comment type="caution">
    <text evidence="1">The sequence shown here is derived from an EMBL/GenBank/DDBJ whole genome shotgun (WGS) entry which is preliminary data.</text>
</comment>
<proteinExistence type="predicted"/>
<evidence type="ECO:0000313" key="2">
    <source>
        <dbReference type="Proteomes" id="UP000655225"/>
    </source>
</evidence>
<reference evidence="1 2" key="1">
    <citation type="submission" date="2020-04" db="EMBL/GenBank/DDBJ databases">
        <title>Plant Genome Project.</title>
        <authorList>
            <person name="Zhang R.-G."/>
        </authorList>
    </citation>
    <scope>NUCLEOTIDE SEQUENCE [LARGE SCALE GENOMIC DNA]</scope>
    <source>
        <strain evidence="1">YNK0</strain>
        <tissue evidence="1">Leaf</tissue>
    </source>
</reference>
<sequence>MACVAETPLHIAAMLDHVDFTREILSCKPELACKIDSRQSSHLHLASAKDDSRPSNGDRTILHQCVKYNHLEAFRRLIDLIVGDKFVNWNDDKFVNWNDDLAIIDI</sequence>
<dbReference type="OrthoDB" id="7729168at2759"/>
<accession>A0A834YN87</accession>
<evidence type="ECO:0000313" key="1">
    <source>
        <dbReference type="EMBL" id="KAF8392294.1"/>
    </source>
</evidence>
<gene>
    <name evidence="1" type="ORF">HHK36_022636</name>
</gene>
<dbReference type="AlphaFoldDB" id="A0A834YN87"/>
<dbReference type="Proteomes" id="UP000655225">
    <property type="component" value="Unassembled WGS sequence"/>
</dbReference>
<dbReference type="PANTHER" id="PTHR24128:SF112">
    <property type="entry name" value="OS06G0292400 PROTEIN"/>
    <property type="match status" value="1"/>
</dbReference>
<dbReference type="Pfam" id="PF12796">
    <property type="entry name" value="Ank_2"/>
    <property type="match status" value="1"/>
</dbReference>
<keyword evidence="2" id="KW-1185">Reference proteome</keyword>
<dbReference type="EMBL" id="JABCRI010000016">
    <property type="protein sequence ID" value="KAF8392294.1"/>
    <property type="molecule type" value="Genomic_DNA"/>
</dbReference>
<protein>
    <submittedName>
        <fullName evidence="1">Uncharacterized protein</fullName>
    </submittedName>
</protein>
<dbReference type="InterPro" id="IPR036770">
    <property type="entry name" value="Ankyrin_rpt-contain_sf"/>
</dbReference>